<protein>
    <submittedName>
        <fullName evidence="2">Uncharacterized protein</fullName>
    </submittedName>
</protein>
<proteinExistence type="predicted"/>
<evidence type="ECO:0000313" key="2">
    <source>
        <dbReference type="EMBL" id="GAG07205.1"/>
    </source>
</evidence>
<gene>
    <name evidence="2" type="ORF">S01H1_42494</name>
</gene>
<reference evidence="2" key="1">
    <citation type="journal article" date="2014" name="Front. Microbiol.">
        <title>High frequency of phylogenetically diverse reductive dehalogenase-homologous genes in deep subseafloor sedimentary metagenomes.</title>
        <authorList>
            <person name="Kawai M."/>
            <person name="Futagami T."/>
            <person name="Toyoda A."/>
            <person name="Takaki Y."/>
            <person name="Nishi S."/>
            <person name="Hori S."/>
            <person name="Arai W."/>
            <person name="Tsubouchi T."/>
            <person name="Morono Y."/>
            <person name="Uchiyama I."/>
            <person name="Ito T."/>
            <person name="Fujiyama A."/>
            <person name="Inagaki F."/>
            <person name="Takami H."/>
        </authorList>
    </citation>
    <scope>NUCLEOTIDE SEQUENCE</scope>
    <source>
        <strain evidence="2">Expedition CK06-06</strain>
    </source>
</reference>
<feature type="transmembrane region" description="Helical" evidence="1">
    <location>
        <begin position="62"/>
        <end position="84"/>
    </location>
</feature>
<dbReference type="AlphaFoldDB" id="X0UNF0"/>
<feature type="transmembrane region" description="Helical" evidence="1">
    <location>
        <begin position="7"/>
        <end position="27"/>
    </location>
</feature>
<name>X0UNF0_9ZZZZ</name>
<sequence>MPNIDSYIMMGIGGFFLLLGIIAFLWARGEERGLNYGLSQRRDLREFITRWPMRVEPGALRVGGWIFITVGLVLIILGGVFIAID</sequence>
<keyword evidence="1" id="KW-0812">Transmembrane</keyword>
<dbReference type="EMBL" id="BARS01027028">
    <property type="protein sequence ID" value="GAG07205.1"/>
    <property type="molecule type" value="Genomic_DNA"/>
</dbReference>
<organism evidence="2">
    <name type="scientific">marine sediment metagenome</name>
    <dbReference type="NCBI Taxonomy" id="412755"/>
    <lineage>
        <taxon>unclassified sequences</taxon>
        <taxon>metagenomes</taxon>
        <taxon>ecological metagenomes</taxon>
    </lineage>
</organism>
<keyword evidence="1" id="KW-1133">Transmembrane helix</keyword>
<comment type="caution">
    <text evidence="2">The sequence shown here is derived from an EMBL/GenBank/DDBJ whole genome shotgun (WGS) entry which is preliminary data.</text>
</comment>
<accession>X0UNF0</accession>
<evidence type="ECO:0000256" key="1">
    <source>
        <dbReference type="SAM" id="Phobius"/>
    </source>
</evidence>
<keyword evidence="1" id="KW-0472">Membrane</keyword>